<evidence type="ECO:0000313" key="1">
    <source>
        <dbReference type="EMBL" id="NKY13952.1"/>
    </source>
</evidence>
<keyword evidence="2" id="KW-1185">Reference proteome</keyword>
<comment type="caution">
    <text evidence="1">The sequence shown here is derived from an EMBL/GenBank/DDBJ whole genome shotgun (WGS) entry which is preliminary data.</text>
</comment>
<reference evidence="1 2" key="1">
    <citation type="submission" date="2020-04" db="EMBL/GenBank/DDBJ databases">
        <title>MicrobeNet Type strains.</title>
        <authorList>
            <person name="Nicholson A.C."/>
        </authorList>
    </citation>
    <scope>NUCLEOTIDE SEQUENCE [LARGE SCALE GENOMIC DNA]</scope>
    <source>
        <strain evidence="1 2">DSM 40738</strain>
    </source>
</reference>
<accession>A0AA44DC10</accession>
<dbReference type="EMBL" id="JAAXOU010000047">
    <property type="protein sequence ID" value="NKY13952.1"/>
    <property type="molecule type" value="Genomic_DNA"/>
</dbReference>
<dbReference type="Proteomes" id="UP000570003">
    <property type="component" value="Unassembled WGS sequence"/>
</dbReference>
<name>A0AA44DC10_STRE0</name>
<gene>
    <name evidence="1" type="ORF">HGA06_07195</name>
</gene>
<sequence>MLRQVMGGEASTGAAFDRVDRALRKAVDHKQDEFGRAAGRARDVLEGVNHRPAEYR</sequence>
<evidence type="ECO:0000313" key="2">
    <source>
        <dbReference type="Proteomes" id="UP000570003"/>
    </source>
</evidence>
<proteinExistence type="predicted"/>
<dbReference type="AlphaFoldDB" id="A0AA44DC10"/>
<organism evidence="1 2">
    <name type="scientific">Streptomyces somaliensis (strain ATCC 33201 / DSM 40738 / JCM 12659 / KCTC 9044 / NCTC 11332 / NRRL B-12077 / IP 733)</name>
    <dbReference type="NCBI Taxonomy" id="1134445"/>
    <lineage>
        <taxon>Bacteria</taxon>
        <taxon>Bacillati</taxon>
        <taxon>Actinomycetota</taxon>
        <taxon>Actinomycetes</taxon>
        <taxon>Kitasatosporales</taxon>
        <taxon>Streptomycetaceae</taxon>
        <taxon>Streptomyces</taxon>
    </lineage>
</organism>
<dbReference type="RefSeq" id="WP_168438188.1">
    <property type="nucleotide sequence ID" value="NZ_JAAXOU010000047.1"/>
</dbReference>
<protein>
    <submittedName>
        <fullName evidence="1">Uncharacterized protein</fullName>
    </submittedName>
</protein>